<dbReference type="InterPro" id="IPR023753">
    <property type="entry name" value="FAD/NAD-binding_dom"/>
</dbReference>
<dbReference type="Pfam" id="PF22366">
    <property type="entry name" value="NDH2_C"/>
    <property type="match status" value="1"/>
</dbReference>
<keyword evidence="9" id="KW-1133">Transmembrane helix</keyword>
<dbReference type="EMBL" id="CP002467">
    <property type="protein sequence ID" value="ADV83923.1"/>
    <property type="molecule type" value="Genomic_DNA"/>
</dbReference>
<dbReference type="HOGENOM" id="CLU_021377_7_1_0"/>
<dbReference type="Proteomes" id="UP000006844">
    <property type="component" value="Chromosome"/>
</dbReference>
<evidence type="ECO:0000256" key="7">
    <source>
        <dbReference type="ARBA" id="ARBA00023027"/>
    </source>
</evidence>
<gene>
    <name evidence="12" type="ordered locus">AciPR4_3167</name>
</gene>
<evidence type="ECO:0000259" key="11">
    <source>
        <dbReference type="Pfam" id="PF22366"/>
    </source>
</evidence>
<evidence type="ECO:0000256" key="1">
    <source>
        <dbReference type="ARBA" id="ARBA00005272"/>
    </source>
</evidence>
<dbReference type="AlphaFoldDB" id="E8V7E9"/>
<evidence type="ECO:0000256" key="8">
    <source>
        <dbReference type="ARBA" id="ARBA00047599"/>
    </source>
</evidence>
<feature type="domain" description="External alternative NADH-ubiquinone oxidoreductase-like C-terminal" evidence="11">
    <location>
        <begin position="351"/>
        <end position="410"/>
    </location>
</feature>
<dbReference type="PRINTS" id="PR00411">
    <property type="entry name" value="PNDRDTASEI"/>
</dbReference>
<accession>E8V7E9</accession>
<organism evidence="12 13">
    <name type="scientific">Terriglobus saanensis (strain ATCC BAA-1853 / DSM 23119 / SP1PR4)</name>
    <dbReference type="NCBI Taxonomy" id="401053"/>
    <lineage>
        <taxon>Bacteria</taxon>
        <taxon>Pseudomonadati</taxon>
        <taxon>Acidobacteriota</taxon>
        <taxon>Terriglobia</taxon>
        <taxon>Terriglobales</taxon>
        <taxon>Acidobacteriaceae</taxon>
        <taxon>Terriglobus</taxon>
    </lineage>
</organism>
<reference evidence="12 13" key="1">
    <citation type="journal article" date="2012" name="Stand. Genomic Sci.">
        <title>Complete genome sequence of Terriglobus saanensis type strain SP1PR4(T), an Acidobacteria from tundra soil.</title>
        <authorList>
            <person name="Rawat S.R."/>
            <person name="Mannisto M.K."/>
            <person name="Starovoytov V."/>
            <person name="Goodwin L."/>
            <person name="Nolan M."/>
            <person name="Hauser L."/>
            <person name="Land M."/>
            <person name="Davenport K.W."/>
            <person name="Woyke T."/>
            <person name="Haggblom M.M."/>
        </authorList>
    </citation>
    <scope>NUCLEOTIDE SEQUENCE</scope>
    <source>
        <strain evidence="13">ATCC BAA-1853 / DSM 23119 / SP1PR4</strain>
    </source>
</reference>
<sequence length="445" mass="48614">MQDLATAEQKRVLILGAGFAGLNVAKGLADAPVNLTLVDRKNHHTFQPLLYQVALAVLSPADIAQPIRAILRSPNTEVLMDEVIAVDKDTRRVTLKSGTVLRYDYLVIATGSTHSYFGRDDWAALAPGLKTIEDALEIRRRVLLAFELAENEMQETGQHPALNFVIIGGGPTGVELAGSISDIAKLYMKSDFKHINPSTAQVTILEGSPHVLSMYPEDLQKKALEQLAGLGVNVRTNAHVTDVKPGYVMVGDEKIDSVVTLWAAGVQASPLGKLLGVETDRRGCVVVDGYLHPAGHEEIFICGDLAHVEIDGKQVPGVAQPAMQMGTYTAESIKHLLRGEPIKKTFHYFDKGDMATIGRKAAVARVAWPFKADLSGFPAWIAWLIVHIFFLIGFRNRLSVFRSWAYTYLFFEEGARLITGSQQLPGWQTHEAAATATPDEVSTKP</sequence>
<dbReference type="Gene3D" id="3.50.50.100">
    <property type="match status" value="1"/>
</dbReference>
<dbReference type="InterPro" id="IPR036188">
    <property type="entry name" value="FAD/NAD-bd_sf"/>
</dbReference>
<dbReference type="RefSeq" id="WP_013569654.1">
    <property type="nucleotide sequence ID" value="NC_014963.1"/>
</dbReference>
<name>E8V7E9_TERSS</name>
<dbReference type="OrthoDB" id="9781621at2"/>
<evidence type="ECO:0000256" key="4">
    <source>
        <dbReference type="ARBA" id="ARBA00022827"/>
    </source>
</evidence>
<keyword evidence="9" id="KW-0472">Membrane</keyword>
<keyword evidence="6" id="KW-0560">Oxidoreductase</keyword>
<keyword evidence="4" id="KW-0274">FAD</keyword>
<dbReference type="InterPro" id="IPR054585">
    <property type="entry name" value="NDH2-like_C"/>
</dbReference>
<dbReference type="Pfam" id="PF07992">
    <property type="entry name" value="Pyr_redox_2"/>
    <property type="match status" value="1"/>
</dbReference>
<evidence type="ECO:0000313" key="13">
    <source>
        <dbReference type="Proteomes" id="UP000006844"/>
    </source>
</evidence>
<keyword evidence="13" id="KW-1185">Reference proteome</keyword>
<feature type="transmembrane region" description="Helical" evidence="9">
    <location>
        <begin position="377"/>
        <end position="394"/>
    </location>
</feature>
<evidence type="ECO:0000256" key="5">
    <source>
        <dbReference type="ARBA" id="ARBA00022946"/>
    </source>
</evidence>
<dbReference type="eggNOG" id="COG1252">
    <property type="taxonomic scope" value="Bacteria"/>
</dbReference>
<evidence type="ECO:0000256" key="6">
    <source>
        <dbReference type="ARBA" id="ARBA00023002"/>
    </source>
</evidence>
<keyword evidence="9" id="KW-0812">Transmembrane</keyword>
<comment type="similarity">
    <text evidence="1">Belongs to the NADH dehydrogenase family.</text>
</comment>
<keyword evidence="3" id="KW-0285">Flavoprotein</keyword>
<dbReference type="PANTHER" id="PTHR43706:SF47">
    <property type="entry name" value="EXTERNAL NADH-UBIQUINONE OXIDOREDUCTASE 1, MITOCHONDRIAL-RELATED"/>
    <property type="match status" value="1"/>
</dbReference>
<dbReference type="InterPro" id="IPR045024">
    <property type="entry name" value="NDH-2"/>
</dbReference>
<dbReference type="SUPFAM" id="SSF51905">
    <property type="entry name" value="FAD/NAD(P)-binding domain"/>
    <property type="match status" value="2"/>
</dbReference>
<evidence type="ECO:0000256" key="2">
    <source>
        <dbReference type="ARBA" id="ARBA00012637"/>
    </source>
</evidence>
<evidence type="ECO:0000313" key="12">
    <source>
        <dbReference type="EMBL" id="ADV83923.1"/>
    </source>
</evidence>
<dbReference type="PRINTS" id="PR00368">
    <property type="entry name" value="FADPNR"/>
</dbReference>
<dbReference type="STRING" id="401053.AciPR4_3167"/>
<comment type="catalytic activity">
    <reaction evidence="8">
        <text>a quinone + NADH + H(+) = a quinol + NAD(+)</text>
        <dbReference type="Rhea" id="RHEA:46160"/>
        <dbReference type="ChEBI" id="CHEBI:15378"/>
        <dbReference type="ChEBI" id="CHEBI:24646"/>
        <dbReference type="ChEBI" id="CHEBI:57540"/>
        <dbReference type="ChEBI" id="CHEBI:57945"/>
        <dbReference type="ChEBI" id="CHEBI:132124"/>
        <dbReference type="EC" id="1.6.5.9"/>
    </reaction>
</comment>
<protein>
    <recommendedName>
        <fullName evidence="2">NADH:ubiquinone reductase (non-electrogenic)</fullName>
        <ecNumber evidence="2">1.6.5.9</ecNumber>
    </recommendedName>
</protein>
<dbReference type="EC" id="1.6.5.9" evidence="2"/>
<evidence type="ECO:0000256" key="9">
    <source>
        <dbReference type="SAM" id="Phobius"/>
    </source>
</evidence>
<evidence type="ECO:0000256" key="3">
    <source>
        <dbReference type="ARBA" id="ARBA00022630"/>
    </source>
</evidence>
<dbReference type="GO" id="GO:0050136">
    <property type="term" value="F:NADH dehydrogenase (quinone) (non-electrogenic) activity"/>
    <property type="evidence" value="ECO:0007669"/>
    <property type="project" value="UniProtKB-EC"/>
</dbReference>
<evidence type="ECO:0000259" key="10">
    <source>
        <dbReference type="Pfam" id="PF07992"/>
    </source>
</evidence>
<dbReference type="KEGG" id="tsa:AciPR4_3167"/>
<dbReference type="PANTHER" id="PTHR43706">
    <property type="entry name" value="NADH DEHYDROGENASE"/>
    <property type="match status" value="1"/>
</dbReference>
<proteinExistence type="inferred from homology"/>
<keyword evidence="5" id="KW-0809">Transit peptide</keyword>
<keyword evidence="7" id="KW-0520">NAD</keyword>
<feature type="domain" description="FAD/NAD(P)-binding" evidence="10">
    <location>
        <begin position="11"/>
        <end position="326"/>
    </location>
</feature>